<protein>
    <submittedName>
        <fullName evidence="3">Cholesterol transport system auxiliary component</fullName>
    </submittedName>
</protein>
<dbReference type="PROSITE" id="PS51257">
    <property type="entry name" value="PROKAR_LIPOPROTEIN"/>
    <property type="match status" value="1"/>
</dbReference>
<dbReference type="Gene3D" id="3.40.50.10610">
    <property type="entry name" value="ABC-type transport auxiliary lipoprotein component"/>
    <property type="match status" value="1"/>
</dbReference>
<evidence type="ECO:0000259" key="2">
    <source>
        <dbReference type="Pfam" id="PF03886"/>
    </source>
</evidence>
<dbReference type="OrthoDB" id="5624722at2"/>
<evidence type="ECO:0000313" key="4">
    <source>
        <dbReference type="Proteomes" id="UP000295367"/>
    </source>
</evidence>
<keyword evidence="4" id="KW-1185">Reference proteome</keyword>
<evidence type="ECO:0000313" key="3">
    <source>
        <dbReference type="EMBL" id="TCV90451.1"/>
    </source>
</evidence>
<reference evidence="3 4" key="1">
    <citation type="submission" date="2019-03" db="EMBL/GenBank/DDBJ databases">
        <title>Genomic Encyclopedia of Type Strains, Phase IV (KMG-IV): sequencing the most valuable type-strain genomes for metagenomic binning, comparative biology and taxonomic classification.</title>
        <authorList>
            <person name="Goeker M."/>
        </authorList>
    </citation>
    <scope>NUCLEOTIDE SEQUENCE [LARGE SCALE GENOMIC DNA]</scope>
    <source>
        <strain evidence="3 4">DSM 100309</strain>
    </source>
</reference>
<dbReference type="AlphaFoldDB" id="A0A4R3YES9"/>
<dbReference type="Pfam" id="PF03886">
    <property type="entry name" value="ABC_trans_aux"/>
    <property type="match status" value="1"/>
</dbReference>
<dbReference type="Proteomes" id="UP000295367">
    <property type="component" value="Unassembled WGS sequence"/>
</dbReference>
<feature type="domain" description="ABC-type transport auxiliary lipoprotein component" evidence="2">
    <location>
        <begin position="49"/>
        <end position="204"/>
    </location>
</feature>
<comment type="caution">
    <text evidence="3">The sequence shown here is derived from an EMBL/GenBank/DDBJ whole genome shotgun (WGS) entry which is preliminary data.</text>
</comment>
<keyword evidence="1" id="KW-0472">Membrane</keyword>
<name>A0A4R3YES9_9PROT</name>
<gene>
    <name evidence="3" type="ORF">EDC63_101424</name>
</gene>
<sequence>MKHSIKSVRQSHIDVIFKLIFLGGILLVGGCSILQPANIQSMNTYALEAEFEQSAGTKNVLTLLVSKPLARPGYDGTGMVYIQKPHELNYFAKNQWVDSPAKMLAPLLVQALERRSHFRAVIQNSGSATADMRLETEIIRIQQVFLTHPSTLQMTIRAQLIDISGKKVLATKEFDVSEKAASEDPYGGVIAANLAVKNLLNQIAEFCSAYAAGIVQHP</sequence>
<evidence type="ECO:0000256" key="1">
    <source>
        <dbReference type="SAM" id="Phobius"/>
    </source>
</evidence>
<accession>A0A4R3YES9</accession>
<keyword evidence="1" id="KW-1133">Transmembrane helix</keyword>
<keyword evidence="1" id="KW-0812">Transmembrane</keyword>
<dbReference type="InterPro" id="IPR005586">
    <property type="entry name" value="ABC_trans_aux"/>
</dbReference>
<organism evidence="3 4">
    <name type="scientific">Sulfurirhabdus autotrophica</name>
    <dbReference type="NCBI Taxonomy" id="1706046"/>
    <lineage>
        <taxon>Bacteria</taxon>
        <taxon>Pseudomonadati</taxon>
        <taxon>Pseudomonadota</taxon>
        <taxon>Betaproteobacteria</taxon>
        <taxon>Nitrosomonadales</taxon>
        <taxon>Sulfuricellaceae</taxon>
        <taxon>Sulfurirhabdus</taxon>
    </lineage>
</organism>
<dbReference type="SUPFAM" id="SSF159594">
    <property type="entry name" value="XCC0632-like"/>
    <property type="match status" value="1"/>
</dbReference>
<feature type="transmembrane region" description="Helical" evidence="1">
    <location>
        <begin position="15"/>
        <end position="35"/>
    </location>
</feature>
<dbReference type="EMBL" id="SMCO01000001">
    <property type="protein sequence ID" value="TCV90451.1"/>
    <property type="molecule type" value="Genomic_DNA"/>
</dbReference>
<proteinExistence type="predicted"/>